<dbReference type="Proteomes" id="UP000053825">
    <property type="component" value="Unassembled WGS sequence"/>
</dbReference>
<feature type="domain" description="MADF" evidence="1">
    <location>
        <begin position="10"/>
        <end position="62"/>
    </location>
</feature>
<evidence type="ECO:0000259" key="1">
    <source>
        <dbReference type="PROSITE" id="PS51029"/>
    </source>
</evidence>
<keyword evidence="3" id="KW-1185">Reference proteome</keyword>
<dbReference type="EMBL" id="KQ414754">
    <property type="protein sequence ID" value="KOC61815.1"/>
    <property type="molecule type" value="Genomic_DNA"/>
</dbReference>
<reference evidence="2 3" key="1">
    <citation type="submission" date="2015-07" db="EMBL/GenBank/DDBJ databases">
        <title>The genome of Habropoda laboriosa.</title>
        <authorList>
            <person name="Pan H."/>
            <person name="Kapheim K."/>
        </authorList>
    </citation>
    <scope>NUCLEOTIDE SEQUENCE [LARGE SCALE GENOMIC DNA]</scope>
    <source>
        <strain evidence="2">0110345459</strain>
    </source>
</reference>
<dbReference type="InterPro" id="IPR006578">
    <property type="entry name" value="MADF-dom"/>
</dbReference>
<accession>A0A0L7QT63</accession>
<protein>
    <recommendedName>
        <fullName evidence="1">MADF domain-containing protein</fullName>
    </recommendedName>
</protein>
<sequence length="62" mass="7602">MVWSNEKVVFLIQLYANESILWNPKLPEYRDRNKIYYAWNRIASKLNTERTEMERKLKILLA</sequence>
<dbReference type="PANTHER" id="PTHR21505">
    <property type="entry name" value="MADF DOMAIN-CONTAINING PROTEIN-RELATED"/>
    <property type="match status" value="1"/>
</dbReference>
<gene>
    <name evidence="2" type="ORF">WH47_06153</name>
</gene>
<dbReference type="Pfam" id="PF10545">
    <property type="entry name" value="MADF_DNA_bdg"/>
    <property type="match status" value="1"/>
</dbReference>
<dbReference type="AlphaFoldDB" id="A0A0L7QT63"/>
<dbReference type="PROSITE" id="PS51029">
    <property type="entry name" value="MADF"/>
    <property type="match status" value="1"/>
</dbReference>
<proteinExistence type="predicted"/>
<evidence type="ECO:0000313" key="3">
    <source>
        <dbReference type="Proteomes" id="UP000053825"/>
    </source>
</evidence>
<evidence type="ECO:0000313" key="2">
    <source>
        <dbReference type="EMBL" id="KOC61815.1"/>
    </source>
</evidence>
<dbReference type="PANTHER" id="PTHR21505:SF12">
    <property type="entry name" value="MADF DOMAIN-CONTAINING PROTEIN-RELATED"/>
    <property type="match status" value="1"/>
</dbReference>
<organism evidence="2 3">
    <name type="scientific">Habropoda laboriosa</name>
    <dbReference type="NCBI Taxonomy" id="597456"/>
    <lineage>
        <taxon>Eukaryota</taxon>
        <taxon>Metazoa</taxon>
        <taxon>Ecdysozoa</taxon>
        <taxon>Arthropoda</taxon>
        <taxon>Hexapoda</taxon>
        <taxon>Insecta</taxon>
        <taxon>Pterygota</taxon>
        <taxon>Neoptera</taxon>
        <taxon>Endopterygota</taxon>
        <taxon>Hymenoptera</taxon>
        <taxon>Apocrita</taxon>
        <taxon>Aculeata</taxon>
        <taxon>Apoidea</taxon>
        <taxon>Anthophila</taxon>
        <taxon>Apidae</taxon>
        <taxon>Habropoda</taxon>
    </lineage>
</organism>
<name>A0A0L7QT63_9HYME</name>